<name>G1X4D5_ARTOA</name>
<comment type="caution">
    <text evidence="2">The sequence shown here is derived from an EMBL/GenBank/DDBJ whole genome shotgun (WGS) entry which is preliminary data.</text>
</comment>
<evidence type="ECO:0000256" key="1">
    <source>
        <dbReference type="SAM" id="MobiDB-lite"/>
    </source>
</evidence>
<dbReference type="AlphaFoldDB" id="G1X4D5"/>
<accession>G1X4D5</accession>
<dbReference type="RefSeq" id="XP_011119347.1">
    <property type="nucleotide sequence ID" value="XM_011121045.1"/>
</dbReference>
<sequence length="101" mass="11632">MRKREKKERKEKMKMKKEKMKGNRMRRIKGRNGEERGGFTVSGSEEFDLENDSDVGGGIGGSEGERPRVRGDSDGNEVDENGDYVDEELRARSTDWNGWYI</sequence>
<dbReference type="Proteomes" id="UP000008784">
    <property type="component" value="Unassembled WGS sequence"/>
</dbReference>
<feature type="region of interest" description="Disordered" evidence="1">
    <location>
        <begin position="1"/>
        <end position="86"/>
    </location>
</feature>
<feature type="compositionally biased region" description="Basic residues" evidence="1">
    <location>
        <begin position="1"/>
        <end position="30"/>
    </location>
</feature>
<dbReference type="InParanoid" id="G1X4D5"/>
<keyword evidence="3" id="KW-1185">Reference proteome</keyword>
<organism evidence="2 3">
    <name type="scientific">Arthrobotrys oligospora (strain ATCC 24927 / CBS 115.81 / DSM 1491)</name>
    <name type="common">Nematode-trapping fungus</name>
    <name type="synonym">Didymozoophaga oligospora</name>
    <dbReference type="NCBI Taxonomy" id="756982"/>
    <lineage>
        <taxon>Eukaryota</taxon>
        <taxon>Fungi</taxon>
        <taxon>Dikarya</taxon>
        <taxon>Ascomycota</taxon>
        <taxon>Pezizomycotina</taxon>
        <taxon>Orbiliomycetes</taxon>
        <taxon>Orbiliales</taxon>
        <taxon>Orbiliaceae</taxon>
        <taxon>Orbilia</taxon>
        <taxon>Orbilia oligospora</taxon>
    </lineage>
</organism>
<feature type="compositionally biased region" description="Basic and acidic residues" evidence="1">
    <location>
        <begin position="63"/>
        <end position="73"/>
    </location>
</feature>
<reference evidence="2 3" key="1">
    <citation type="journal article" date="2011" name="PLoS Pathog.">
        <title>Genomic and proteomic analyses of the fungus Arthrobotrys oligospora provide insights into nematode-trap formation.</title>
        <authorList>
            <person name="Yang J."/>
            <person name="Wang L."/>
            <person name="Ji X."/>
            <person name="Feng Y."/>
            <person name="Li X."/>
            <person name="Zou C."/>
            <person name="Xu J."/>
            <person name="Ren Y."/>
            <person name="Mi Q."/>
            <person name="Wu J."/>
            <person name="Liu S."/>
            <person name="Liu Y."/>
            <person name="Huang X."/>
            <person name="Wang H."/>
            <person name="Niu X."/>
            <person name="Li J."/>
            <person name="Liang L."/>
            <person name="Luo Y."/>
            <person name="Ji K."/>
            <person name="Zhou W."/>
            <person name="Yu Z."/>
            <person name="Li G."/>
            <person name="Liu Y."/>
            <person name="Li L."/>
            <person name="Qiao M."/>
            <person name="Feng L."/>
            <person name="Zhang K.-Q."/>
        </authorList>
    </citation>
    <scope>NUCLEOTIDE SEQUENCE [LARGE SCALE GENOMIC DNA]</scope>
    <source>
        <strain evidence="3">ATCC 24927 / CBS 115.81 / DSM 1491</strain>
    </source>
</reference>
<protein>
    <submittedName>
        <fullName evidence="2">Uncharacterized protein</fullName>
    </submittedName>
</protein>
<dbReference type="HOGENOM" id="CLU_2291027_0_0_1"/>
<gene>
    <name evidence="2" type="ORF">AOL_s00043g559</name>
</gene>
<evidence type="ECO:0000313" key="3">
    <source>
        <dbReference type="Proteomes" id="UP000008784"/>
    </source>
</evidence>
<proteinExistence type="predicted"/>
<feature type="compositionally biased region" description="Acidic residues" evidence="1">
    <location>
        <begin position="74"/>
        <end position="86"/>
    </location>
</feature>
<dbReference type="EMBL" id="ADOT01000060">
    <property type="protein sequence ID" value="EGX51825.1"/>
    <property type="molecule type" value="Genomic_DNA"/>
</dbReference>
<evidence type="ECO:0000313" key="2">
    <source>
        <dbReference type="EMBL" id="EGX51825.1"/>
    </source>
</evidence>
<dbReference type="GeneID" id="22890284"/>